<evidence type="ECO:0000256" key="4">
    <source>
        <dbReference type="ARBA" id="ARBA00022475"/>
    </source>
</evidence>
<evidence type="ECO:0000256" key="5">
    <source>
        <dbReference type="ARBA" id="ARBA00022519"/>
    </source>
</evidence>
<dbReference type="Proteomes" id="UP001319045">
    <property type="component" value="Chromosome"/>
</dbReference>
<evidence type="ECO:0000256" key="1">
    <source>
        <dbReference type="ARBA" id="ARBA00004383"/>
    </source>
</evidence>
<evidence type="ECO:0000256" key="7">
    <source>
        <dbReference type="ARBA" id="ARBA00022927"/>
    </source>
</evidence>
<comment type="similarity">
    <text evidence="2">Belongs to the TonB family.</text>
</comment>
<keyword evidence="8" id="KW-1133">Transmembrane helix</keyword>
<evidence type="ECO:0000256" key="6">
    <source>
        <dbReference type="ARBA" id="ARBA00022692"/>
    </source>
</evidence>
<dbReference type="PANTHER" id="PTHR33446:SF2">
    <property type="entry name" value="PROTEIN TONB"/>
    <property type="match status" value="1"/>
</dbReference>
<organism evidence="11 12">
    <name type="scientific">Prevotella herbatica</name>
    <dbReference type="NCBI Taxonomy" id="2801997"/>
    <lineage>
        <taxon>Bacteria</taxon>
        <taxon>Pseudomonadati</taxon>
        <taxon>Bacteroidota</taxon>
        <taxon>Bacteroidia</taxon>
        <taxon>Bacteroidales</taxon>
        <taxon>Prevotellaceae</taxon>
        <taxon>Prevotella</taxon>
    </lineage>
</organism>
<evidence type="ECO:0000256" key="2">
    <source>
        <dbReference type="ARBA" id="ARBA00006555"/>
    </source>
</evidence>
<evidence type="ECO:0000313" key="11">
    <source>
        <dbReference type="EMBL" id="BCS85388.1"/>
    </source>
</evidence>
<dbReference type="EMBL" id="AP024484">
    <property type="protein sequence ID" value="BCS85388.1"/>
    <property type="molecule type" value="Genomic_DNA"/>
</dbReference>
<dbReference type="PANTHER" id="PTHR33446">
    <property type="entry name" value="PROTEIN TONB-RELATED"/>
    <property type="match status" value="1"/>
</dbReference>
<comment type="subcellular location">
    <subcellularLocation>
        <location evidence="1">Cell inner membrane</location>
        <topology evidence="1">Single-pass membrane protein</topology>
        <orientation evidence="1">Periplasmic side</orientation>
    </subcellularLocation>
</comment>
<evidence type="ECO:0000256" key="8">
    <source>
        <dbReference type="ARBA" id="ARBA00022989"/>
    </source>
</evidence>
<keyword evidence="4" id="KW-1003">Cell membrane</keyword>
<dbReference type="Pfam" id="PF03544">
    <property type="entry name" value="TonB_C"/>
    <property type="match status" value="1"/>
</dbReference>
<keyword evidence="6" id="KW-0812">Transmembrane</keyword>
<dbReference type="Gene3D" id="3.30.1150.10">
    <property type="match status" value="1"/>
</dbReference>
<dbReference type="InterPro" id="IPR051045">
    <property type="entry name" value="TonB-dependent_transducer"/>
</dbReference>
<protein>
    <submittedName>
        <fullName evidence="11">Energy transducer TonB</fullName>
    </submittedName>
</protein>
<evidence type="ECO:0000259" key="10">
    <source>
        <dbReference type="PROSITE" id="PS52015"/>
    </source>
</evidence>
<dbReference type="InterPro" id="IPR006260">
    <property type="entry name" value="TonB/TolA_C"/>
</dbReference>
<evidence type="ECO:0000256" key="3">
    <source>
        <dbReference type="ARBA" id="ARBA00022448"/>
    </source>
</evidence>
<keyword evidence="9" id="KW-0472">Membrane</keyword>
<accession>A0ABM7NY02</accession>
<evidence type="ECO:0000313" key="12">
    <source>
        <dbReference type="Proteomes" id="UP001319045"/>
    </source>
</evidence>
<keyword evidence="3" id="KW-0813">Transport</keyword>
<dbReference type="InterPro" id="IPR037682">
    <property type="entry name" value="TonB_C"/>
</dbReference>
<keyword evidence="5" id="KW-0997">Cell inner membrane</keyword>
<keyword evidence="12" id="KW-1185">Reference proteome</keyword>
<reference evidence="11 12" key="1">
    <citation type="journal article" date="2022" name="Int. J. Syst. Evol. Microbiol.">
        <title>Prevotella herbatica sp. nov., a plant polysaccharide-decomposing anaerobic bacterium isolated from a methanogenic reactor.</title>
        <authorList>
            <person name="Uek A."/>
            <person name="Tonouchi A."/>
            <person name="Kaku N."/>
            <person name="Ueki K."/>
        </authorList>
    </citation>
    <scope>NUCLEOTIDE SEQUENCE [LARGE SCALE GENOMIC DNA]</scope>
    <source>
        <strain evidence="11 12">WR041</strain>
    </source>
</reference>
<proteinExistence type="inferred from homology"/>
<dbReference type="PROSITE" id="PS52015">
    <property type="entry name" value="TONB_CTD"/>
    <property type="match status" value="1"/>
</dbReference>
<evidence type="ECO:0000256" key="9">
    <source>
        <dbReference type="ARBA" id="ARBA00023136"/>
    </source>
</evidence>
<dbReference type="NCBIfam" id="TIGR01352">
    <property type="entry name" value="tonB_Cterm"/>
    <property type="match status" value="1"/>
</dbReference>
<keyword evidence="7" id="KW-0653">Protein transport</keyword>
<feature type="domain" description="TonB C-terminal" evidence="10">
    <location>
        <begin position="35"/>
        <end position="125"/>
    </location>
</feature>
<dbReference type="SUPFAM" id="SSF74653">
    <property type="entry name" value="TolA/TonB C-terminal domain"/>
    <property type="match status" value="1"/>
</dbReference>
<gene>
    <name evidence="11" type="ORF">prwr041_12810</name>
</gene>
<name>A0ABM7NY02_9BACT</name>
<sequence>MLVVTSFTIASAQNKADDNSGKVYEVAEVMPEYPGGNAKLMEFLCTNVRYPVQAQKSKIEGRSVIGFVVEEDGSISNVSVTKGSHPLLDREAIRVVKEMPKWKPGLIKGNPVRVKFNLPVYFKLN</sequence>